<evidence type="ECO:0000313" key="3">
    <source>
        <dbReference type="Proteomes" id="UP000267821"/>
    </source>
</evidence>
<gene>
    <name evidence="2" type="ORF">L211DRAFT_850644</name>
</gene>
<name>A0A3N4LHH9_9PEZI</name>
<dbReference type="Proteomes" id="UP000267821">
    <property type="component" value="Unassembled WGS sequence"/>
</dbReference>
<sequence>MGMHGGSSVTPMDVDNTRTGGARGKEQICYRLEHVCEYKYGEDAVSTSMRVLATPANNSQRSTSTYSENRREEVQRAGYRGLSFQCDGTRKDIATLVHVFTDFQEKPEGNLPAENGPCLQDISPTMGTFDFPNPGLEIGRRESLLYRLFVAEPGLYHIEPIPALLPSFPTNILERALHDAGISMHTEYAVDVPAVTEGIMDMVSRTHFCPRE</sequence>
<accession>A0A3N4LHH9</accession>
<protein>
    <submittedName>
        <fullName evidence="2">Uncharacterized protein</fullName>
    </submittedName>
</protein>
<proteinExistence type="predicted"/>
<evidence type="ECO:0000313" key="2">
    <source>
        <dbReference type="EMBL" id="RPB22327.1"/>
    </source>
</evidence>
<keyword evidence="3" id="KW-1185">Reference proteome</keyword>
<dbReference type="AlphaFoldDB" id="A0A3N4LHH9"/>
<dbReference type="EMBL" id="ML121552">
    <property type="protein sequence ID" value="RPB22327.1"/>
    <property type="molecule type" value="Genomic_DNA"/>
</dbReference>
<dbReference type="InParanoid" id="A0A3N4LHH9"/>
<dbReference type="OrthoDB" id="5446961at2759"/>
<organism evidence="2 3">
    <name type="scientific">Terfezia boudieri ATCC MYA-4762</name>
    <dbReference type="NCBI Taxonomy" id="1051890"/>
    <lineage>
        <taxon>Eukaryota</taxon>
        <taxon>Fungi</taxon>
        <taxon>Dikarya</taxon>
        <taxon>Ascomycota</taxon>
        <taxon>Pezizomycotina</taxon>
        <taxon>Pezizomycetes</taxon>
        <taxon>Pezizales</taxon>
        <taxon>Pezizaceae</taxon>
        <taxon>Terfezia</taxon>
    </lineage>
</organism>
<evidence type="ECO:0000256" key="1">
    <source>
        <dbReference type="SAM" id="MobiDB-lite"/>
    </source>
</evidence>
<reference evidence="2 3" key="1">
    <citation type="journal article" date="2018" name="Nat. Ecol. Evol.">
        <title>Pezizomycetes genomes reveal the molecular basis of ectomycorrhizal truffle lifestyle.</title>
        <authorList>
            <person name="Murat C."/>
            <person name="Payen T."/>
            <person name="Noel B."/>
            <person name="Kuo A."/>
            <person name="Morin E."/>
            <person name="Chen J."/>
            <person name="Kohler A."/>
            <person name="Krizsan K."/>
            <person name="Balestrini R."/>
            <person name="Da Silva C."/>
            <person name="Montanini B."/>
            <person name="Hainaut M."/>
            <person name="Levati E."/>
            <person name="Barry K.W."/>
            <person name="Belfiori B."/>
            <person name="Cichocki N."/>
            <person name="Clum A."/>
            <person name="Dockter R.B."/>
            <person name="Fauchery L."/>
            <person name="Guy J."/>
            <person name="Iotti M."/>
            <person name="Le Tacon F."/>
            <person name="Lindquist E.A."/>
            <person name="Lipzen A."/>
            <person name="Malagnac F."/>
            <person name="Mello A."/>
            <person name="Molinier V."/>
            <person name="Miyauchi S."/>
            <person name="Poulain J."/>
            <person name="Riccioni C."/>
            <person name="Rubini A."/>
            <person name="Sitrit Y."/>
            <person name="Splivallo R."/>
            <person name="Traeger S."/>
            <person name="Wang M."/>
            <person name="Zifcakova L."/>
            <person name="Wipf D."/>
            <person name="Zambonelli A."/>
            <person name="Paolocci F."/>
            <person name="Nowrousian M."/>
            <person name="Ottonello S."/>
            <person name="Baldrian P."/>
            <person name="Spatafora J.W."/>
            <person name="Henrissat B."/>
            <person name="Nagy L.G."/>
            <person name="Aury J.M."/>
            <person name="Wincker P."/>
            <person name="Grigoriev I.V."/>
            <person name="Bonfante P."/>
            <person name="Martin F.M."/>
        </authorList>
    </citation>
    <scope>NUCLEOTIDE SEQUENCE [LARGE SCALE GENOMIC DNA]</scope>
    <source>
        <strain evidence="2 3">ATCC MYA-4762</strain>
    </source>
</reference>
<feature type="region of interest" description="Disordered" evidence="1">
    <location>
        <begin position="1"/>
        <end position="21"/>
    </location>
</feature>